<proteinExistence type="predicted"/>
<accession>A0ABV7YAI6</accession>
<feature type="signal peptide" evidence="4">
    <location>
        <begin position="1"/>
        <end position="22"/>
    </location>
</feature>
<feature type="region of interest" description="Disordered" evidence="3">
    <location>
        <begin position="43"/>
        <end position="62"/>
    </location>
</feature>
<protein>
    <submittedName>
        <fullName evidence="5">Kelch repeat-containing protein</fullName>
    </submittedName>
</protein>
<gene>
    <name evidence="5" type="ORF">ACFOUW_12510</name>
</gene>
<keyword evidence="4" id="KW-0732">Signal</keyword>
<evidence type="ECO:0000256" key="1">
    <source>
        <dbReference type="ARBA" id="ARBA00022441"/>
    </source>
</evidence>
<evidence type="ECO:0000256" key="4">
    <source>
        <dbReference type="SAM" id="SignalP"/>
    </source>
</evidence>
<reference evidence="6" key="1">
    <citation type="journal article" date="2019" name="Int. J. Syst. Evol. Microbiol.">
        <title>The Global Catalogue of Microorganisms (GCM) 10K type strain sequencing project: providing services to taxonomists for standard genome sequencing and annotation.</title>
        <authorList>
            <consortium name="The Broad Institute Genomics Platform"/>
            <consortium name="The Broad Institute Genome Sequencing Center for Infectious Disease"/>
            <person name="Wu L."/>
            <person name="Ma J."/>
        </authorList>
    </citation>
    <scope>NUCLEOTIDE SEQUENCE [LARGE SCALE GENOMIC DNA]</scope>
    <source>
        <strain evidence="6">CGMCC 4.7241</strain>
    </source>
</reference>
<dbReference type="PANTHER" id="PTHR45632:SF3">
    <property type="entry name" value="KELCH-LIKE PROTEIN 32"/>
    <property type="match status" value="1"/>
</dbReference>
<sequence>MIRAALLAGLLAPLAIAMPVAAASTVTLSGVVRDGSGQDWPLRSSVSVTGGSSTHSSPFNGKYNVEVQPNKTYTVTVQPSAVGYPALTREVSVGRRDLTVDFAVPVDADSCQAPGYHHTSQGAVASFDSGPDGWTITDPLGTEQVWRFDDPGEHGNLTGGLGGFAILDSEFYGFDKAQDSSLMSPVVDLRGVSAPTIGFRSDLYLFDYTEPSGIADVDLSLDGGATWSNVWRADVIRRGPEQVTVPIPQAAGERFVRARFRYHETENTAGVWWQVDSAWVGNRSCDPAPGGLVVGYVRDRNTGTGLVGATVRGPSGSSVSSVEGGLYSLFSPVTGSREVVASSAEYLSHVRRVTVGVAPVRSDFSLAAGQVKTSSTSVEAEVELGEKDTATVTLRNRGSADASVTLAERPGSFELASARVASEGAPLRREKGSFSPFAAGAATRTASAGQPAAVSAADGWGGVADYPIAISDNAAATYQGKVYSVGGQEHLRYGISEAFVFDPAAGGWSELPALPRGRQAATAAFLDGKLHVVGGWSESDWGYDAHVVPEMDIYDPATGTWSSGPRIPAATAAAGRAVLDDRLYVVGGCQGPEQCDATAVYRYDPADLVWERLADYPDEVSWLSCGAIEEQLYCAGGTRNWQRPVSSQATYSYNPRTDTWTRRADLPIDLWASASSVSDGRLELIGGVTDGTQLVTNEGFAYSPLSDSWTALPRSTYATYRGAAACGIYKVGGGTSHTLGSPFVEVLAGHSDCGADRDTSWLSATPGSVELAPGDRSTVRMRFDSSVVSQPGTYTSTLLVREDSPYPTGTIALTLSVSPPRRWGLLRGTVTGVSCEGVARVLAGATVWLDGRLDDFTLPTDASGSYARWLDSRNGPATMITGLDGWVPDVRSVSLRAGRTTVADVVLQQDGC</sequence>
<feature type="compositionally biased region" description="Low complexity" evidence="3">
    <location>
        <begin position="44"/>
        <end position="57"/>
    </location>
</feature>
<organism evidence="5 6">
    <name type="scientific">Tenggerimyces flavus</name>
    <dbReference type="NCBI Taxonomy" id="1708749"/>
    <lineage>
        <taxon>Bacteria</taxon>
        <taxon>Bacillati</taxon>
        <taxon>Actinomycetota</taxon>
        <taxon>Actinomycetes</taxon>
        <taxon>Propionibacteriales</taxon>
        <taxon>Nocardioidaceae</taxon>
        <taxon>Tenggerimyces</taxon>
    </lineage>
</organism>
<evidence type="ECO:0000256" key="2">
    <source>
        <dbReference type="ARBA" id="ARBA00022737"/>
    </source>
</evidence>
<dbReference type="Gene3D" id="2.60.120.260">
    <property type="entry name" value="Galactose-binding domain-like"/>
    <property type="match status" value="1"/>
</dbReference>
<keyword evidence="1" id="KW-0880">Kelch repeat</keyword>
<dbReference type="SUPFAM" id="SSF49464">
    <property type="entry name" value="Carboxypeptidase regulatory domain-like"/>
    <property type="match status" value="2"/>
</dbReference>
<dbReference type="Pfam" id="PF01344">
    <property type="entry name" value="Kelch_1"/>
    <property type="match status" value="2"/>
</dbReference>
<dbReference type="RefSeq" id="WP_205114256.1">
    <property type="nucleotide sequence ID" value="NZ_JAFBCM010000001.1"/>
</dbReference>
<dbReference type="SUPFAM" id="SSF50965">
    <property type="entry name" value="Galactose oxidase, central domain"/>
    <property type="match status" value="1"/>
</dbReference>
<evidence type="ECO:0000313" key="5">
    <source>
        <dbReference type="EMBL" id="MFC3761661.1"/>
    </source>
</evidence>
<dbReference type="SMART" id="SM00612">
    <property type="entry name" value="Kelch"/>
    <property type="match status" value="4"/>
</dbReference>
<dbReference type="Gene3D" id="2.60.40.1120">
    <property type="entry name" value="Carboxypeptidase-like, regulatory domain"/>
    <property type="match status" value="2"/>
</dbReference>
<comment type="caution">
    <text evidence="5">The sequence shown here is derived from an EMBL/GenBank/DDBJ whole genome shotgun (WGS) entry which is preliminary data.</text>
</comment>
<keyword evidence="6" id="KW-1185">Reference proteome</keyword>
<evidence type="ECO:0000256" key="3">
    <source>
        <dbReference type="SAM" id="MobiDB-lite"/>
    </source>
</evidence>
<evidence type="ECO:0000313" key="6">
    <source>
        <dbReference type="Proteomes" id="UP001595699"/>
    </source>
</evidence>
<feature type="chain" id="PRO_5045455858" evidence="4">
    <location>
        <begin position="23"/>
        <end position="912"/>
    </location>
</feature>
<name>A0ABV7YAI6_9ACTN</name>
<dbReference type="Proteomes" id="UP001595699">
    <property type="component" value="Unassembled WGS sequence"/>
</dbReference>
<dbReference type="InterPro" id="IPR011043">
    <property type="entry name" value="Gal_Oxase/kelch_b-propeller"/>
</dbReference>
<dbReference type="Gene3D" id="2.120.10.80">
    <property type="entry name" value="Kelch-type beta propeller"/>
    <property type="match status" value="2"/>
</dbReference>
<dbReference type="InterPro" id="IPR008969">
    <property type="entry name" value="CarboxyPept-like_regulatory"/>
</dbReference>
<dbReference type="InterPro" id="IPR006652">
    <property type="entry name" value="Kelch_1"/>
</dbReference>
<dbReference type="InterPro" id="IPR015915">
    <property type="entry name" value="Kelch-typ_b-propeller"/>
</dbReference>
<dbReference type="EMBL" id="JBHRZH010000009">
    <property type="protein sequence ID" value="MFC3761661.1"/>
    <property type="molecule type" value="Genomic_DNA"/>
</dbReference>
<dbReference type="PANTHER" id="PTHR45632">
    <property type="entry name" value="LD33804P"/>
    <property type="match status" value="1"/>
</dbReference>
<keyword evidence="2" id="KW-0677">Repeat</keyword>